<evidence type="ECO:0000259" key="3">
    <source>
        <dbReference type="PROSITE" id="PS51253"/>
    </source>
</evidence>
<feature type="region of interest" description="Disordered" evidence="2">
    <location>
        <begin position="249"/>
        <end position="285"/>
    </location>
</feature>
<keyword evidence="1" id="KW-0238">DNA-binding</keyword>
<dbReference type="Gene3D" id="1.10.10.60">
    <property type="entry name" value="Homeodomain-like"/>
    <property type="match status" value="1"/>
</dbReference>
<dbReference type="HOGENOM" id="CLU_746040_0_0_1"/>
<dbReference type="AlphaFoldDB" id="J7S676"/>
<dbReference type="InterPro" id="IPR006600">
    <property type="entry name" value="HTH_CenpB_DNA-bd_dom"/>
</dbReference>
<keyword evidence="5" id="KW-1185">Reference proteome</keyword>
<evidence type="ECO:0000256" key="2">
    <source>
        <dbReference type="SAM" id="MobiDB-lite"/>
    </source>
</evidence>
<dbReference type="Proteomes" id="UP000006352">
    <property type="component" value="Unassembled WGS sequence"/>
</dbReference>
<dbReference type="InParanoid" id="J7S676"/>
<reference evidence="4 5" key="1">
    <citation type="journal article" date="2012" name="Appl. Environ. Microbiol.">
        <title>Short-read sequencing for genomic analysis of the brown rot fungus Fibroporia radiculosa.</title>
        <authorList>
            <person name="Tang J.D."/>
            <person name="Perkins A.D."/>
            <person name="Sonstegard T.S."/>
            <person name="Schroeder S.G."/>
            <person name="Burgess S.C."/>
            <person name="Diehl S.V."/>
        </authorList>
    </citation>
    <scope>NUCLEOTIDE SEQUENCE [LARGE SCALE GENOMIC DNA]</scope>
    <source>
        <strain evidence="4 5">TFFH 294</strain>
    </source>
</reference>
<evidence type="ECO:0000313" key="4">
    <source>
        <dbReference type="EMBL" id="CCM06954.1"/>
    </source>
</evidence>
<gene>
    <name evidence="4" type="ORF">FIBRA_09268</name>
</gene>
<dbReference type="Pfam" id="PF03221">
    <property type="entry name" value="HTH_Tnp_Tc5"/>
    <property type="match status" value="1"/>
</dbReference>
<dbReference type="OrthoDB" id="8049557at2759"/>
<protein>
    <recommendedName>
        <fullName evidence="3">HTH CENPB-type domain-containing protein</fullName>
    </recommendedName>
</protein>
<feature type="compositionally biased region" description="Polar residues" evidence="2">
    <location>
        <begin position="146"/>
        <end position="168"/>
    </location>
</feature>
<dbReference type="SUPFAM" id="SSF46689">
    <property type="entry name" value="Homeodomain-like"/>
    <property type="match status" value="1"/>
</dbReference>
<proteinExistence type="predicted"/>
<dbReference type="GO" id="GO:0003677">
    <property type="term" value="F:DNA binding"/>
    <property type="evidence" value="ECO:0007669"/>
    <property type="project" value="UniProtKB-KW"/>
</dbReference>
<name>J7S676_9APHY</name>
<sequence>MQKDEQVVFTDSLIITRAKEIWSRIIHNPLYVFKASSTWVRNFKRRHGIRGGKICRMGETQIKLRAFGQQFTPFNGYLHDEWDQVIEELPSNLEDDTRWKDPSSALYRATTGRPIIPVLDMGRLYVPTMSADQPIYRPVALHPSLNAQDDTTSPSLQTLSFPSRSEPSPTAEAIKRPKFYMTSTTGIKAIPIYEDTDFAHITPQQRRNAIPLSEVCAHNNSYGKKSHEKPIMFDPARGFLNLIPLSPTLSSRSPSEEPAVSPTQLSSPALRETSSDYPHSRNASSHTHAADDELLAIPCTILRSQVEIALNPRRRLLSSSEKETACRIDLWEAREALDKLLDTLSRNNIISVRQHHVLCALRLKLSHCCAT</sequence>
<feature type="region of interest" description="Disordered" evidence="2">
    <location>
        <begin position="146"/>
        <end position="174"/>
    </location>
</feature>
<accession>J7S676</accession>
<evidence type="ECO:0000256" key="1">
    <source>
        <dbReference type="ARBA" id="ARBA00023125"/>
    </source>
</evidence>
<dbReference type="EMBL" id="HE797583">
    <property type="protein sequence ID" value="CCM06954.1"/>
    <property type="molecule type" value="Genomic_DNA"/>
</dbReference>
<dbReference type="PROSITE" id="PS51253">
    <property type="entry name" value="HTH_CENPB"/>
    <property type="match status" value="1"/>
</dbReference>
<feature type="domain" description="HTH CENPB-type" evidence="3">
    <location>
        <begin position="1"/>
        <end position="53"/>
    </location>
</feature>
<dbReference type="RefSeq" id="XP_012176975.1">
    <property type="nucleotide sequence ID" value="XM_012321585.1"/>
</dbReference>
<feature type="compositionally biased region" description="Low complexity" evidence="2">
    <location>
        <begin position="249"/>
        <end position="258"/>
    </location>
</feature>
<feature type="compositionally biased region" description="Polar residues" evidence="2">
    <location>
        <begin position="275"/>
        <end position="285"/>
    </location>
</feature>
<dbReference type="InterPro" id="IPR009057">
    <property type="entry name" value="Homeodomain-like_sf"/>
</dbReference>
<evidence type="ECO:0000313" key="5">
    <source>
        <dbReference type="Proteomes" id="UP000006352"/>
    </source>
</evidence>
<dbReference type="GeneID" id="24101854"/>
<organism evidence="4 5">
    <name type="scientific">Fibroporia radiculosa</name>
    <dbReference type="NCBI Taxonomy" id="599839"/>
    <lineage>
        <taxon>Eukaryota</taxon>
        <taxon>Fungi</taxon>
        <taxon>Dikarya</taxon>
        <taxon>Basidiomycota</taxon>
        <taxon>Agaricomycotina</taxon>
        <taxon>Agaricomycetes</taxon>
        <taxon>Polyporales</taxon>
        <taxon>Fibroporiaceae</taxon>
        <taxon>Fibroporia</taxon>
    </lineage>
</organism>